<reference evidence="7" key="1">
    <citation type="submission" date="2021-03" db="EMBL/GenBank/DDBJ databases">
        <title>Sagittula salina sp. nov. strain M10.9X isolated from the marine waste.</title>
        <authorList>
            <person name="Satari L."/>
            <person name="Molina-Menor E."/>
            <person name="Vidal-Verdu A."/>
            <person name="Pascual J."/>
            <person name="Pereto J."/>
            <person name="Porcar M."/>
        </authorList>
    </citation>
    <scope>NUCLEOTIDE SEQUENCE</scope>
    <source>
        <strain evidence="7">M10.9X</strain>
    </source>
</reference>
<feature type="transmembrane region" description="Helical" evidence="5">
    <location>
        <begin position="33"/>
        <end position="55"/>
    </location>
</feature>
<dbReference type="GO" id="GO:0016020">
    <property type="term" value="C:membrane"/>
    <property type="evidence" value="ECO:0007669"/>
    <property type="project" value="UniProtKB-SubCell"/>
</dbReference>
<dbReference type="AlphaFoldDB" id="A0A940S0A6"/>
<evidence type="ECO:0000256" key="2">
    <source>
        <dbReference type="ARBA" id="ARBA00022692"/>
    </source>
</evidence>
<feature type="domain" description="Yip1" evidence="6">
    <location>
        <begin position="13"/>
        <end position="179"/>
    </location>
</feature>
<evidence type="ECO:0000313" key="8">
    <source>
        <dbReference type="Proteomes" id="UP000675940"/>
    </source>
</evidence>
<dbReference type="Proteomes" id="UP000675940">
    <property type="component" value="Unassembled WGS sequence"/>
</dbReference>
<dbReference type="RefSeq" id="WP_209359691.1">
    <property type="nucleotide sequence ID" value="NZ_JAGISH010000002.1"/>
</dbReference>
<keyword evidence="4 5" id="KW-0472">Membrane</keyword>
<sequence length="196" mass="20341">MTLQGFLKLAVETVSSPRDVARLLLATRLSKEAVWTAFAAVLVLNAVVYGATLVLDPAPAGVPIFLSSPLFYLAAEGVTLFGTIVCVTLIGRLLGGAGRMTDVALLLVWLQALNLIVQAVTALVLPLSPGLAGLLVLLASGLGFWILLNFIDEAHGLGSLFKAFVVFLLGLLALGFALSVLLTVAGVTPEGMMGNV</sequence>
<organism evidence="7 8">
    <name type="scientific">Sagittula salina</name>
    <dbReference type="NCBI Taxonomy" id="2820268"/>
    <lineage>
        <taxon>Bacteria</taxon>
        <taxon>Pseudomonadati</taxon>
        <taxon>Pseudomonadota</taxon>
        <taxon>Alphaproteobacteria</taxon>
        <taxon>Rhodobacterales</taxon>
        <taxon>Roseobacteraceae</taxon>
        <taxon>Sagittula</taxon>
    </lineage>
</organism>
<feature type="transmembrane region" description="Helical" evidence="5">
    <location>
        <begin position="70"/>
        <end position="91"/>
    </location>
</feature>
<dbReference type="Pfam" id="PF04893">
    <property type="entry name" value="Yip1"/>
    <property type="match status" value="1"/>
</dbReference>
<evidence type="ECO:0000313" key="7">
    <source>
        <dbReference type="EMBL" id="MBP0481832.1"/>
    </source>
</evidence>
<evidence type="ECO:0000256" key="1">
    <source>
        <dbReference type="ARBA" id="ARBA00004141"/>
    </source>
</evidence>
<comment type="subcellular location">
    <subcellularLocation>
        <location evidence="1">Membrane</location>
        <topology evidence="1">Multi-pass membrane protein</topology>
    </subcellularLocation>
</comment>
<protein>
    <submittedName>
        <fullName evidence="7">YIP1 family protein</fullName>
    </submittedName>
</protein>
<keyword evidence="3 5" id="KW-1133">Transmembrane helix</keyword>
<gene>
    <name evidence="7" type="ORF">J5474_04915</name>
</gene>
<evidence type="ECO:0000256" key="5">
    <source>
        <dbReference type="SAM" id="Phobius"/>
    </source>
</evidence>
<dbReference type="InterPro" id="IPR006977">
    <property type="entry name" value="Yip1_dom"/>
</dbReference>
<proteinExistence type="predicted"/>
<keyword evidence="2 5" id="KW-0812">Transmembrane</keyword>
<accession>A0A940S0A6</accession>
<evidence type="ECO:0000256" key="3">
    <source>
        <dbReference type="ARBA" id="ARBA00022989"/>
    </source>
</evidence>
<feature type="transmembrane region" description="Helical" evidence="5">
    <location>
        <begin position="163"/>
        <end position="187"/>
    </location>
</feature>
<evidence type="ECO:0000256" key="4">
    <source>
        <dbReference type="ARBA" id="ARBA00023136"/>
    </source>
</evidence>
<feature type="transmembrane region" description="Helical" evidence="5">
    <location>
        <begin position="131"/>
        <end position="151"/>
    </location>
</feature>
<evidence type="ECO:0000259" key="6">
    <source>
        <dbReference type="Pfam" id="PF04893"/>
    </source>
</evidence>
<feature type="transmembrane region" description="Helical" evidence="5">
    <location>
        <begin position="103"/>
        <end position="125"/>
    </location>
</feature>
<name>A0A940S0A6_9RHOB</name>
<dbReference type="EMBL" id="JAGISH010000002">
    <property type="protein sequence ID" value="MBP0481832.1"/>
    <property type="molecule type" value="Genomic_DNA"/>
</dbReference>
<comment type="caution">
    <text evidence="7">The sequence shown here is derived from an EMBL/GenBank/DDBJ whole genome shotgun (WGS) entry which is preliminary data.</text>
</comment>
<keyword evidence="8" id="KW-1185">Reference proteome</keyword>